<feature type="active site" description="Proton acceptor" evidence="20">
    <location>
        <position position="364"/>
    </location>
</feature>
<dbReference type="InterPro" id="IPR038009">
    <property type="entry name" value="GlmU_C_LbH"/>
</dbReference>
<dbReference type="Pfam" id="PF00132">
    <property type="entry name" value="Hexapep"/>
    <property type="match status" value="2"/>
</dbReference>
<feature type="binding site" evidence="20">
    <location>
        <position position="25"/>
    </location>
    <ligand>
        <name>UDP-N-acetyl-alpha-D-glucosamine</name>
        <dbReference type="ChEBI" id="CHEBI:57705"/>
    </ligand>
</feature>
<feature type="binding site" evidence="20">
    <location>
        <begin position="8"/>
        <end position="11"/>
    </location>
    <ligand>
        <name>UDP-N-acetyl-alpha-D-glucosamine</name>
        <dbReference type="ChEBI" id="CHEBI:57705"/>
    </ligand>
</feature>
<dbReference type="GO" id="GO:0009245">
    <property type="term" value="P:lipid A biosynthetic process"/>
    <property type="evidence" value="ECO:0007669"/>
    <property type="project" value="UniProtKB-UniRule"/>
</dbReference>
<name>A0A9D9GSV8_9FIRM</name>
<comment type="pathway">
    <text evidence="3 20">Nucleotide-sugar biosynthesis; UDP-N-acetyl-alpha-D-glucosamine biosynthesis; UDP-N-acetyl-alpha-D-glucosamine from N-acetyl-alpha-D-glucosamine 1-phosphate: step 1/1.</text>
</comment>
<feature type="binding site" evidence="20">
    <location>
        <position position="378"/>
    </location>
    <ligand>
        <name>UDP-N-acetyl-alpha-D-glucosamine</name>
        <dbReference type="ChEBI" id="CHEBI:57705"/>
    </ligand>
</feature>
<feature type="binding site" evidence="20">
    <location>
        <position position="441"/>
    </location>
    <ligand>
        <name>acetyl-CoA</name>
        <dbReference type="ChEBI" id="CHEBI:57288"/>
    </ligand>
</feature>
<dbReference type="EC" id="2.3.1.157" evidence="20"/>
<evidence type="ECO:0000256" key="15">
    <source>
        <dbReference type="ARBA" id="ARBA00023315"/>
    </source>
</evidence>
<evidence type="ECO:0000256" key="1">
    <source>
        <dbReference type="ARBA" id="ARBA00004496"/>
    </source>
</evidence>
<dbReference type="GO" id="GO:0016020">
    <property type="term" value="C:membrane"/>
    <property type="evidence" value="ECO:0007669"/>
    <property type="project" value="GOC"/>
</dbReference>
<feature type="region of interest" description="Pyrophosphorylase" evidence="20">
    <location>
        <begin position="1"/>
        <end position="231"/>
    </location>
</feature>
<comment type="cofactor">
    <cofactor evidence="20">
        <name>Mg(2+)</name>
        <dbReference type="ChEBI" id="CHEBI:18420"/>
    </cofactor>
    <text evidence="20">Binds 1 Mg(2+) ion per subunit.</text>
</comment>
<dbReference type="GO" id="GO:0000287">
    <property type="term" value="F:magnesium ion binding"/>
    <property type="evidence" value="ECO:0007669"/>
    <property type="project" value="UniProtKB-UniRule"/>
</dbReference>
<feature type="binding site" evidence="20">
    <location>
        <begin position="80"/>
        <end position="81"/>
    </location>
    <ligand>
        <name>UDP-N-acetyl-alpha-D-glucosamine</name>
        <dbReference type="ChEBI" id="CHEBI:57705"/>
    </ligand>
</feature>
<evidence type="ECO:0000256" key="13">
    <source>
        <dbReference type="ARBA" id="ARBA00022984"/>
    </source>
</evidence>
<comment type="pathway">
    <text evidence="2 20">Nucleotide-sugar biosynthesis; UDP-N-acetyl-alpha-D-glucosamine biosynthesis; N-acetyl-alpha-D-glucosamine 1-phosphate from alpha-D-glucosamine 6-phosphate (route II): step 2/2.</text>
</comment>
<dbReference type="NCBIfam" id="NF010934">
    <property type="entry name" value="PRK14354.1"/>
    <property type="match status" value="1"/>
</dbReference>
<keyword evidence="6 20" id="KW-0963">Cytoplasm</keyword>
<evidence type="ECO:0000256" key="7">
    <source>
        <dbReference type="ARBA" id="ARBA00022679"/>
    </source>
</evidence>
<dbReference type="InterPro" id="IPR005882">
    <property type="entry name" value="Bifunctional_GlmU"/>
</dbReference>
<dbReference type="SUPFAM" id="SSF51161">
    <property type="entry name" value="Trimeric LpxA-like enzymes"/>
    <property type="match status" value="1"/>
</dbReference>
<accession>A0A9D9GSV8</accession>
<dbReference type="InterPro" id="IPR011004">
    <property type="entry name" value="Trimer_LpxA-like_sf"/>
</dbReference>
<dbReference type="GO" id="GO:0008360">
    <property type="term" value="P:regulation of cell shape"/>
    <property type="evidence" value="ECO:0007669"/>
    <property type="project" value="UniProtKB-KW"/>
</dbReference>
<evidence type="ECO:0000256" key="6">
    <source>
        <dbReference type="ARBA" id="ARBA00022490"/>
    </source>
</evidence>
<comment type="similarity">
    <text evidence="4 20">In the C-terminal section; belongs to the transferase hexapeptide repeat family.</text>
</comment>
<feature type="binding site" evidence="20">
    <location>
        <position position="142"/>
    </location>
    <ligand>
        <name>UDP-N-acetyl-alpha-D-glucosamine</name>
        <dbReference type="ChEBI" id="CHEBI:57705"/>
    </ligand>
</feature>
<evidence type="ECO:0000256" key="4">
    <source>
        <dbReference type="ARBA" id="ARBA00007707"/>
    </source>
</evidence>
<keyword evidence="16 20" id="KW-0961">Cell wall biogenesis/degradation</keyword>
<feature type="binding site" evidence="20">
    <location>
        <position position="75"/>
    </location>
    <ligand>
        <name>UDP-N-acetyl-alpha-D-glucosamine</name>
        <dbReference type="ChEBI" id="CHEBI:57705"/>
    </ligand>
</feature>
<feature type="binding site" evidence="20">
    <location>
        <position position="156"/>
    </location>
    <ligand>
        <name>UDP-N-acetyl-alpha-D-glucosamine</name>
        <dbReference type="ChEBI" id="CHEBI:57705"/>
    </ligand>
</feature>
<proteinExistence type="inferred from homology"/>
<organism evidence="22 23">
    <name type="scientific">Candidatus Alloenteromonas pullistercoris</name>
    <dbReference type="NCBI Taxonomy" id="2840785"/>
    <lineage>
        <taxon>Bacteria</taxon>
        <taxon>Bacillati</taxon>
        <taxon>Bacillota</taxon>
        <taxon>Bacillota incertae sedis</taxon>
        <taxon>Candidatus Alloenteromonas</taxon>
    </lineage>
</organism>
<evidence type="ECO:0000256" key="9">
    <source>
        <dbReference type="ARBA" id="ARBA00022723"/>
    </source>
</evidence>
<comment type="caution">
    <text evidence="20">Lacks conserved residue(s) required for the propagation of feature annotation.</text>
</comment>
<dbReference type="InterPro" id="IPR005835">
    <property type="entry name" value="NTP_transferase_dom"/>
</dbReference>
<dbReference type="CDD" id="cd03353">
    <property type="entry name" value="LbH_GlmU_C"/>
    <property type="match status" value="1"/>
</dbReference>
<comment type="catalytic activity">
    <reaction evidence="18 20">
        <text>N-acetyl-alpha-D-glucosamine 1-phosphate + UTP + H(+) = UDP-N-acetyl-alpha-D-glucosamine + diphosphate</text>
        <dbReference type="Rhea" id="RHEA:13509"/>
        <dbReference type="ChEBI" id="CHEBI:15378"/>
        <dbReference type="ChEBI" id="CHEBI:33019"/>
        <dbReference type="ChEBI" id="CHEBI:46398"/>
        <dbReference type="ChEBI" id="CHEBI:57705"/>
        <dbReference type="ChEBI" id="CHEBI:57776"/>
        <dbReference type="EC" id="2.7.7.23"/>
    </reaction>
</comment>
<keyword evidence="9 20" id="KW-0479">Metal-binding</keyword>
<keyword evidence="11 20" id="KW-0460">Magnesium</keyword>
<evidence type="ECO:0000256" key="19">
    <source>
        <dbReference type="ARBA" id="ARBA00049628"/>
    </source>
</evidence>
<dbReference type="GO" id="GO:0005737">
    <property type="term" value="C:cytoplasm"/>
    <property type="evidence" value="ECO:0007669"/>
    <property type="project" value="UniProtKB-SubCell"/>
</dbReference>
<comment type="caution">
    <text evidence="22">The sequence shown here is derived from an EMBL/GenBank/DDBJ whole genome shotgun (WGS) entry which is preliminary data.</text>
</comment>
<dbReference type="HAMAP" id="MF_01631">
    <property type="entry name" value="GlmU"/>
    <property type="match status" value="1"/>
</dbReference>
<dbReference type="InterPro" id="IPR050065">
    <property type="entry name" value="GlmU-like"/>
</dbReference>
<dbReference type="PANTHER" id="PTHR43584">
    <property type="entry name" value="NUCLEOTIDYL TRANSFERASE"/>
    <property type="match status" value="1"/>
</dbReference>
<sequence>MNKYAIILAAGKGTRMKSLRSDVSKVSFPILGRPMVRYVLEALKPLGMEKIVTIVGFGGEMTKSVVEDSSEVVWQTEQKGTGHAVMMAAPVLEGKEGETIICCGDTPLLTEKSLAALLSSHETNHNALTIMTSILEHPHGYGRIVKSNGRVERIVEQKECTPDEELIKEVNAGVYVFDNVELFNDLKKLTPNNAAGEYYLTDVIAMFVESGKKVSTFSVADVNETMGVNDRYALSKAAKIIQHRINKKLMLSGVTIEDPDTAYISPNSIIGQDTIIRANTHVLDHSVIGQGNVIGPNSYLERVVVGDDNIVDSCHLTDVKIGNKTTLGPYFRARKNAKIDDEAHIGNFNELKNAEFGKGSKCAHLSYLGDADIGENVNVGCGTIIANYDGVNKFHTTIGDNVFIGSGTTIISPITIGEGAFTAAGSTINKDVPPHDMAIARERQTNKAGYSDVLHKMALEKKGK</sequence>
<feature type="domain" description="Nucleotidyl transferase" evidence="21">
    <location>
        <begin position="5"/>
        <end position="217"/>
    </location>
</feature>
<evidence type="ECO:0000256" key="2">
    <source>
        <dbReference type="ARBA" id="ARBA00005166"/>
    </source>
</evidence>
<dbReference type="NCBIfam" id="TIGR01173">
    <property type="entry name" value="glmU"/>
    <property type="match status" value="1"/>
</dbReference>
<dbReference type="EC" id="2.7.7.23" evidence="20"/>
<dbReference type="SUPFAM" id="SSF53448">
    <property type="entry name" value="Nucleotide-diphospho-sugar transferases"/>
    <property type="match status" value="1"/>
</dbReference>
<evidence type="ECO:0000256" key="5">
    <source>
        <dbReference type="ARBA" id="ARBA00007947"/>
    </source>
</evidence>
<dbReference type="Proteomes" id="UP000823634">
    <property type="component" value="Unassembled WGS sequence"/>
</dbReference>
<evidence type="ECO:0000256" key="20">
    <source>
        <dbReference type="HAMAP-Rule" id="MF_01631"/>
    </source>
</evidence>
<feature type="binding site" evidence="20">
    <location>
        <position position="229"/>
    </location>
    <ligand>
        <name>UDP-N-acetyl-alpha-D-glucosamine</name>
        <dbReference type="ChEBI" id="CHEBI:57705"/>
    </ligand>
</feature>
<keyword evidence="8 20" id="KW-0548">Nucleotidyltransferase</keyword>
<feature type="binding site" evidence="20">
    <location>
        <position position="105"/>
    </location>
    <ligand>
        <name>Mg(2+)</name>
        <dbReference type="ChEBI" id="CHEBI:18420"/>
    </ligand>
</feature>
<evidence type="ECO:0000313" key="23">
    <source>
        <dbReference type="Proteomes" id="UP000823634"/>
    </source>
</evidence>
<dbReference type="GO" id="GO:0009252">
    <property type="term" value="P:peptidoglycan biosynthetic process"/>
    <property type="evidence" value="ECO:0007669"/>
    <property type="project" value="UniProtKB-UniRule"/>
</dbReference>
<dbReference type="Pfam" id="PF00483">
    <property type="entry name" value="NTP_transferase"/>
    <property type="match status" value="1"/>
</dbReference>
<comment type="similarity">
    <text evidence="5 20">In the N-terminal section; belongs to the N-acetylglucosamine-1-phosphate uridyltransferase family.</text>
</comment>
<dbReference type="Gene3D" id="2.160.10.10">
    <property type="entry name" value="Hexapeptide repeat proteins"/>
    <property type="match status" value="1"/>
</dbReference>
<evidence type="ECO:0000256" key="17">
    <source>
        <dbReference type="ARBA" id="ARBA00048247"/>
    </source>
</evidence>
<evidence type="ECO:0000256" key="11">
    <source>
        <dbReference type="ARBA" id="ARBA00022842"/>
    </source>
</evidence>
<comment type="subunit">
    <text evidence="20">Homotrimer.</text>
</comment>
<dbReference type="InterPro" id="IPR029044">
    <property type="entry name" value="Nucleotide-diphossugar_trans"/>
</dbReference>
<protein>
    <recommendedName>
        <fullName evidence="20">Bifunctional protein GlmU</fullName>
    </recommendedName>
    <domain>
        <recommendedName>
            <fullName evidence="20">UDP-N-acetylglucosamine pyrophosphorylase</fullName>
            <ecNumber evidence="20">2.7.7.23</ecNumber>
        </recommendedName>
        <alternativeName>
            <fullName evidence="20">N-acetylglucosamine-1-phosphate uridyltransferase</fullName>
        </alternativeName>
    </domain>
    <domain>
        <recommendedName>
            <fullName evidence="20">Glucosamine-1-phosphate N-acetyltransferase</fullName>
            <ecNumber evidence="20">2.3.1.157</ecNumber>
        </recommendedName>
    </domain>
</protein>
<evidence type="ECO:0000256" key="3">
    <source>
        <dbReference type="ARBA" id="ARBA00005208"/>
    </source>
</evidence>
<dbReference type="PANTHER" id="PTHR43584:SF3">
    <property type="entry name" value="BIFUNCTIONAL PROTEIN GLMU"/>
    <property type="match status" value="1"/>
</dbReference>
<evidence type="ECO:0000256" key="18">
    <source>
        <dbReference type="ARBA" id="ARBA00048493"/>
    </source>
</evidence>
<evidence type="ECO:0000256" key="12">
    <source>
        <dbReference type="ARBA" id="ARBA00022960"/>
    </source>
</evidence>
<gene>
    <name evidence="20 22" type="primary">glmU</name>
    <name evidence="22" type="ORF">IAC61_01465</name>
</gene>
<dbReference type="GO" id="GO:0071555">
    <property type="term" value="P:cell wall organization"/>
    <property type="evidence" value="ECO:0007669"/>
    <property type="project" value="UniProtKB-KW"/>
</dbReference>
<feature type="binding site" evidence="20">
    <location>
        <position position="424"/>
    </location>
    <ligand>
        <name>acetyl-CoA</name>
        <dbReference type="ChEBI" id="CHEBI:57288"/>
    </ligand>
</feature>
<keyword evidence="12 20" id="KW-0133">Cell shape</keyword>
<dbReference type="GO" id="GO:0003977">
    <property type="term" value="F:UDP-N-acetylglucosamine diphosphorylase activity"/>
    <property type="evidence" value="ECO:0007669"/>
    <property type="project" value="UniProtKB-UniRule"/>
</dbReference>
<keyword evidence="7 20" id="KW-0808">Transferase</keyword>
<dbReference type="AlphaFoldDB" id="A0A9D9GSV8"/>
<keyword evidence="13 20" id="KW-0573">Peptidoglycan synthesis</keyword>
<comment type="function">
    <text evidence="19 20">Catalyzes the last two sequential reactions in the de novo biosynthetic pathway for UDP-N-acetylglucosamine (UDP-GlcNAc). The C-terminal domain catalyzes the transfer of acetyl group from acetyl coenzyme A to glucosamine-1-phosphate (GlcN-1-P) to produce N-acetylglucosamine-1-phosphate (GlcNAc-1-P), which is converted into UDP-GlcNAc by the transfer of uridine 5-monophosphate (from uridine 5-triphosphate), a reaction catalyzed by the N-terminal domain.</text>
</comment>
<feature type="binding site" evidence="20">
    <location>
        <position position="406"/>
    </location>
    <ligand>
        <name>acetyl-CoA</name>
        <dbReference type="ChEBI" id="CHEBI:57288"/>
    </ligand>
</feature>
<dbReference type="GO" id="GO:0019134">
    <property type="term" value="F:glucosamine-1-phosphate N-acetyltransferase activity"/>
    <property type="evidence" value="ECO:0007669"/>
    <property type="project" value="UniProtKB-UniRule"/>
</dbReference>
<evidence type="ECO:0000313" key="22">
    <source>
        <dbReference type="EMBL" id="MBO8425975.1"/>
    </source>
</evidence>
<feature type="binding site" evidence="20">
    <location>
        <begin position="387"/>
        <end position="388"/>
    </location>
    <ligand>
        <name>acetyl-CoA</name>
        <dbReference type="ChEBI" id="CHEBI:57288"/>
    </ligand>
</feature>
<feature type="binding site" evidence="20">
    <location>
        <position position="352"/>
    </location>
    <ligand>
        <name>UDP-N-acetyl-alpha-D-glucosamine</name>
        <dbReference type="ChEBI" id="CHEBI:57705"/>
    </ligand>
</feature>
<evidence type="ECO:0000256" key="14">
    <source>
        <dbReference type="ARBA" id="ARBA00023268"/>
    </source>
</evidence>
<feature type="region of interest" description="Linker" evidence="20">
    <location>
        <begin position="232"/>
        <end position="252"/>
    </location>
</feature>
<dbReference type="EMBL" id="JADINA010000011">
    <property type="protein sequence ID" value="MBO8425975.1"/>
    <property type="molecule type" value="Genomic_DNA"/>
</dbReference>
<feature type="binding site" evidence="20">
    <location>
        <position position="171"/>
    </location>
    <ligand>
        <name>UDP-N-acetyl-alpha-D-glucosamine</name>
        <dbReference type="ChEBI" id="CHEBI:57705"/>
    </ligand>
</feature>
<feature type="binding site" evidence="20">
    <location>
        <position position="367"/>
    </location>
    <ligand>
        <name>UDP-N-acetyl-alpha-D-glucosamine</name>
        <dbReference type="ChEBI" id="CHEBI:57705"/>
    </ligand>
</feature>
<comment type="catalytic activity">
    <reaction evidence="17 20">
        <text>alpha-D-glucosamine 1-phosphate + acetyl-CoA = N-acetyl-alpha-D-glucosamine 1-phosphate + CoA + H(+)</text>
        <dbReference type="Rhea" id="RHEA:13725"/>
        <dbReference type="ChEBI" id="CHEBI:15378"/>
        <dbReference type="ChEBI" id="CHEBI:57287"/>
        <dbReference type="ChEBI" id="CHEBI:57288"/>
        <dbReference type="ChEBI" id="CHEBI:57776"/>
        <dbReference type="ChEBI" id="CHEBI:58516"/>
        <dbReference type="EC" id="2.3.1.157"/>
    </reaction>
</comment>
<keyword evidence="15 20" id="KW-0012">Acyltransferase</keyword>
<evidence type="ECO:0000256" key="16">
    <source>
        <dbReference type="ARBA" id="ARBA00023316"/>
    </source>
</evidence>
<dbReference type="Gene3D" id="3.90.550.10">
    <property type="entry name" value="Spore Coat Polysaccharide Biosynthesis Protein SpsA, Chain A"/>
    <property type="match status" value="1"/>
</dbReference>
<dbReference type="GO" id="GO:0006048">
    <property type="term" value="P:UDP-N-acetylglucosamine biosynthetic process"/>
    <property type="evidence" value="ECO:0007669"/>
    <property type="project" value="InterPro"/>
</dbReference>
<reference evidence="22" key="2">
    <citation type="journal article" date="2021" name="PeerJ">
        <title>Extensive microbial diversity within the chicken gut microbiome revealed by metagenomics and culture.</title>
        <authorList>
            <person name="Gilroy R."/>
            <person name="Ravi A."/>
            <person name="Getino M."/>
            <person name="Pursley I."/>
            <person name="Horton D.L."/>
            <person name="Alikhan N.F."/>
            <person name="Baker D."/>
            <person name="Gharbi K."/>
            <person name="Hall N."/>
            <person name="Watson M."/>
            <person name="Adriaenssens E.M."/>
            <person name="Foster-Nyarko E."/>
            <person name="Jarju S."/>
            <person name="Secka A."/>
            <person name="Antonio M."/>
            <person name="Oren A."/>
            <person name="Chaudhuri R.R."/>
            <person name="La Ragione R."/>
            <person name="Hildebrand F."/>
            <person name="Pallen M.J."/>
        </authorList>
    </citation>
    <scope>NUCLEOTIDE SEQUENCE</scope>
    <source>
        <strain evidence="22">17113</strain>
    </source>
</reference>
<evidence type="ECO:0000256" key="10">
    <source>
        <dbReference type="ARBA" id="ARBA00022737"/>
    </source>
</evidence>
<dbReference type="GO" id="GO:0000902">
    <property type="term" value="P:cell morphogenesis"/>
    <property type="evidence" value="ECO:0007669"/>
    <property type="project" value="UniProtKB-UniRule"/>
</dbReference>
<dbReference type="CDD" id="cd02540">
    <property type="entry name" value="GT2_GlmU_N_bac"/>
    <property type="match status" value="1"/>
</dbReference>
<feature type="binding site" evidence="20">
    <location>
        <position position="334"/>
    </location>
    <ligand>
        <name>UDP-N-acetyl-alpha-D-glucosamine</name>
        <dbReference type="ChEBI" id="CHEBI:57705"/>
    </ligand>
</feature>
<evidence type="ECO:0000256" key="8">
    <source>
        <dbReference type="ARBA" id="ARBA00022695"/>
    </source>
</evidence>
<evidence type="ECO:0000259" key="21">
    <source>
        <dbReference type="Pfam" id="PF00483"/>
    </source>
</evidence>
<keyword evidence="14 20" id="KW-0511">Multifunctional enzyme</keyword>
<comment type="subcellular location">
    <subcellularLocation>
        <location evidence="1 20">Cytoplasm</location>
    </subcellularLocation>
</comment>
<feature type="binding site" evidence="20">
    <location>
        <position position="229"/>
    </location>
    <ligand>
        <name>Mg(2+)</name>
        <dbReference type="ChEBI" id="CHEBI:18420"/>
    </ligand>
</feature>
<comment type="pathway">
    <text evidence="20">Bacterial outer membrane biogenesis; LPS lipid A biosynthesis.</text>
</comment>
<reference evidence="22" key="1">
    <citation type="submission" date="2020-10" db="EMBL/GenBank/DDBJ databases">
        <authorList>
            <person name="Gilroy R."/>
        </authorList>
    </citation>
    <scope>NUCLEOTIDE SEQUENCE</scope>
    <source>
        <strain evidence="22">17113</strain>
    </source>
</reference>
<dbReference type="InterPro" id="IPR001451">
    <property type="entry name" value="Hexapep"/>
</dbReference>
<feature type="region of interest" description="N-acetyltransferase" evidence="20">
    <location>
        <begin position="253"/>
        <end position="464"/>
    </location>
</feature>
<keyword evidence="10 20" id="KW-0677">Repeat</keyword>